<sequence length="415" mass="47836">MGMGIKNKILIAIQGLAYYMRPQNTFEKVKKKNILILIDSVGIGDIVLQLSALHNLNKFMKNKSEYKLYLAANTIICNFLRNIESTFDMELIEVDFSIENKQNFYIFKSNYCKINNNYYDYIISFDNLGGYIKTIIIGLKYGEIIFSENQFSRKLIAKDFVFRLFLKNVNFVKIDHSVQSLTHKSLICKKVLYEVLKCLSNKNEFIDEYSEHEIPVLYQKNKIENNYCVITAGIAKGHDYPYRGWNIEKFAHVANFILANTDLIICLSGTNDDEVANSELYSMIKNKRRVINLTAKTSFDEWVEVLRNAEFIFGNDSGYIHLASMLRTKSFVIAGFWNYGRFLPYGDDVEVCAKPIDIRIDKPKCALCSIIKHNCMEKVACDKKVLKDGIYKCIDDITSEMAIEAVKSHYISPKG</sequence>
<proteinExistence type="predicted"/>
<evidence type="ECO:0000313" key="4">
    <source>
        <dbReference type="EMBL" id="MTU03326.1"/>
    </source>
</evidence>
<dbReference type="AlphaFoldDB" id="A0A7X3BUV1"/>
<dbReference type="EMBL" id="WNBM01000001">
    <property type="protein sequence ID" value="MTT75194.1"/>
    <property type="molecule type" value="Genomic_DNA"/>
</dbReference>
<dbReference type="PANTHER" id="PTHR30160">
    <property type="entry name" value="TETRAACYLDISACCHARIDE 4'-KINASE-RELATED"/>
    <property type="match status" value="1"/>
</dbReference>
<dbReference type="EMBL" id="WNBW01000001">
    <property type="protein sequence ID" value="MTU03326.1"/>
    <property type="molecule type" value="Genomic_DNA"/>
</dbReference>
<comment type="caution">
    <text evidence="3">The sequence shown here is derived from an EMBL/GenBank/DDBJ whole genome shotgun (WGS) entry which is preliminary data.</text>
</comment>
<dbReference type="OrthoDB" id="9797795at2"/>
<dbReference type="InterPro" id="IPR051199">
    <property type="entry name" value="LPS_LOS_Heptosyltrfase"/>
</dbReference>
<evidence type="ECO:0000256" key="2">
    <source>
        <dbReference type="ARBA" id="ARBA00022679"/>
    </source>
</evidence>
<dbReference type="GO" id="GO:0005829">
    <property type="term" value="C:cytosol"/>
    <property type="evidence" value="ECO:0007669"/>
    <property type="project" value="TreeGrafter"/>
</dbReference>
<dbReference type="GO" id="GO:0009244">
    <property type="term" value="P:lipopolysaccharide core region biosynthetic process"/>
    <property type="evidence" value="ECO:0007669"/>
    <property type="project" value="TreeGrafter"/>
</dbReference>
<evidence type="ECO:0000313" key="3">
    <source>
        <dbReference type="EMBL" id="MTT75194.1"/>
    </source>
</evidence>
<dbReference type="Proteomes" id="UP000443070">
    <property type="component" value="Unassembled WGS sequence"/>
</dbReference>
<protein>
    <recommendedName>
        <fullName evidence="7">Glycosyltransferase family 9 protein</fullName>
    </recommendedName>
</protein>
<dbReference type="Gene3D" id="3.40.50.2000">
    <property type="entry name" value="Glycogen Phosphorylase B"/>
    <property type="match status" value="1"/>
</dbReference>
<organism evidence="3 6">
    <name type="scientific">Phascolarctobacterium faecium</name>
    <dbReference type="NCBI Taxonomy" id="33025"/>
    <lineage>
        <taxon>Bacteria</taxon>
        <taxon>Bacillati</taxon>
        <taxon>Bacillota</taxon>
        <taxon>Negativicutes</taxon>
        <taxon>Acidaminococcales</taxon>
        <taxon>Acidaminococcaceae</taxon>
        <taxon>Phascolarctobacterium</taxon>
    </lineage>
</organism>
<evidence type="ECO:0000313" key="5">
    <source>
        <dbReference type="Proteomes" id="UP000443070"/>
    </source>
</evidence>
<keyword evidence="1" id="KW-0328">Glycosyltransferase</keyword>
<keyword evidence="2" id="KW-0808">Transferase</keyword>
<dbReference type="Proteomes" id="UP000484547">
    <property type="component" value="Unassembled WGS sequence"/>
</dbReference>
<accession>A0A7X3BUV1</accession>
<evidence type="ECO:0000313" key="6">
    <source>
        <dbReference type="Proteomes" id="UP000484547"/>
    </source>
</evidence>
<gene>
    <name evidence="3" type="ORF">GMD11_02785</name>
    <name evidence="4" type="ORF">GMD18_02785</name>
</gene>
<dbReference type="SUPFAM" id="SSF53756">
    <property type="entry name" value="UDP-Glycosyltransferase/glycogen phosphorylase"/>
    <property type="match status" value="1"/>
</dbReference>
<dbReference type="RefSeq" id="WP_154338761.1">
    <property type="nucleotide sequence ID" value="NZ_DBGCHN010000015.1"/>
</dbReference>
<evidence type="ECO:0008006" key="7">
    <source>
        <dbReference type="Google" id="ProtNLM"/>
    </source>
</evidence>
<reference evidence="5 6" key="1">
    <citation type="journal article" date="2019" name="Nat. Med.">
        <title>A library of human gut bacterial isolates paired with longitudinal multiomics data enables mechanistic microbiome research.</title>
        <authorList>
            <person name="Poyet M."/>
            <person name="Groussin M."/>
            <person name="Gibbons S.M."/>
            <person name="Avila-Pacheco J."/>
            <person name="Jiang X."/>
            <person name="Kearney S.M."/>
            <person name="Perrotta A.R."/>
            <person name="Berdy B."/>
            <person name="Zhao S."/>
            <person name="Lieberman T.D."/>
            <person name="Swanson P.K."/>
            <person name="Smith M."/>
            <person name="Roesemann S."/>
            <person name="Alexander J.E."/>
            <person name="Rich S.A."/>
            <person name="Livny J."/>
            <person name="Vlamakis H."/>
            <person name="Clish C."/>
            <person name="Bullock K."/>
            <person name="Deik A."/>
            <person name="Scott J."/>
            <person name="Pierce K.A."/>
            <person name="Xavier R.J."/>
            <person name="Alm E.J."/>
        </authorList>
    </citation>
    <scope>NUCLEOTIDE SEQUENCE [LARGE SCALE GENOMIC DNA]</scope>
    <source>
        <strain evidence="3 6">BIOML-A13</strain>
        <strain evidence="4 5">BIOML-A3</strain>
    </source>
</reference>
<evidence type="ECO:0000256" key="1">
    <source>
        <dbReference type="ARBA" id="ARBA00022676"/>
    </source>
</evidence>
<dbReference type="Pfam" id="PF01075">
    <property type="entry name" value="Glyco_transf_9"/>
    <property type="match status" value="1"/>
</dbReference>
<name>A0A7X3BUV1_9FIRM</name>
<dbReference type="InterPro" id="IPR002201">
    <property type="entry name" value="Glyco_trans_9"/>
</dbReference>
<keyword evidence="5" id="KW-1185">Reference proteome</keyword>
<dbReference type="GO" id="GO:0008713">
    <property type="term" value="F:ADP-heptose-lipopolysaccharide heptosyltransferase activity"/>
    <property type="evidence" value="ECO:0007669"/>
    <property type="project" value="TreeGrafter"/>
</dbReference>